<evidence type="ECO:0000256" key="3">
    <source>
        <dbReference type="ARBA" id="ARBA00022729"/>
    </source>
</evidence>
<dbReference type="InterPro" id="IPR036116">
    <property type="entry name" value="FN3_sf"/>
</dbReference>
<evidence type="ECO:0000256" key="8">
    <source>
        <dbReference type="ARBA" id="ARBA00023136"/>
    </source>
</evidence>
<dbReference type="PROSITE" id="PS50055">
    <property type="entry name" value="TYR_PHOSPHATASE_PTP"/>
    <property type="match status" value="2"/>
</dbReference>
<comment type="caution">
    <text evidence="15">The sequence shown here is derived from an EMBL/GenBank/DDBJ whole genome shotgun (WGS) entry which is preliminary data.</text>
</comment>
<dbReference type="SMART" id="SM00231">
    <property type="entry name" value="FA58C"/>
    <property type="match status" value="2"/>
</dbReference>
<feature type="domain" description="Fibronectin type-III" evidence="14">
    <location>
        <begin position="848"/>
        <end position="942"/>
    </location>
</feature>
<keyword evidence="15" id="KW-0675">Receptor</keyword>
<keyword evidence="16" id="KW-1185">Reference proteome</keyword>
<keyword evidence="2" id="KW-0812">Transmembrane</keyword>
<dbReference type="GO" id="GO:0016020">
    <property type="term" value="C:membrane"/>
    <property type="evidence" value="ECO:0007669"/>
    <property type="project" value="UniProtKB-SubCell"/>
</dbReference>
<evidence type="ECO:0000313" key="16">
    <source>
        <dbReference type="Proteomes" id="UP000225706"/>
    </source>
</evidence>
<dbReference type="InterPro" id="IPR000242">
    <property type="entry name" value="PTP_cat"/>
</dbReference>
<gene>
    <name evidence="15" type="primary">Ptprf</name>
    <name evidence="15" type="ORF">AWC38_SpisGene19801</name>
</gene>
<feature type="domain" description="F5/8 type C" evidence="11">
    <location>
        <begin position="146"/>
        <end position="250"/>
    </location>
</feature>
<dbReference type="Pfam" id="PF00041">
    <property type="entry name" value="fn3"/>
    <property type="match status" value="4"/>
</dbReference>
<evidence type="ECO:0000256" key="2">
    <source>
        <dbReference type="ARBA" id="ARBA00022692"/>
    </source>
</evidence>
<dbReference type="CDD" id="cd00063">
    <property type="entry name" value="FN3"/>
    <property type="match status" value="5"/>
</dbReference>
<feature type="domain" description="Fibronectin type-III" evidence="14">
    <location>
        <begin position="749"/>
        <end position="844"/>
    </location>
</feature>
<dbReference type="PRINTS" id="PR00700">
    <property type="entry name" value="PRTYPHPHTASE"/>
</dbReference>
<comment type="subcellular location">
    <subcellularLocation>
        <location evidence="1">Membrane</location>
        <topology evidence="1">Single-pass type I membrane protein</topology>
    </subcellularLocation>
</comment>
<evidence type="ECO:0000256" key="4">
    <source>
        <dbReference type="ARBA" id="ARBA00022737"/>
    </source>
</evidence>
<dbReference type="FunFam" id="2.60.40.10:FF:000028">
    <property type="entry name" value="Neuronal cell adhesion molecule"/>
    <property type="match status" value="1"/>
</dbReference>
<protein>
    <submittedName>
        <fullName evidence="15">Receptor-type tyrosine-protein phosphatase F</fullName>
    </submittedName>
</protein>
<dbReference type="Gene3D" id="2.60.40.10">
    <property type="entry name" value="Immunoglobulins"/>
    <property type="match status" value="5"/>
</dbReference>
<dbReference type="Proteomes" id="UP000225706">
    <property type="component" value="Unassembled WGS sequence"/>
</dbReference>
<dbReference type="PROSITE" id="PS50022">
    <property type="entry name" value="FA58C_3"/>
    <property type="match status" value="3"/>
</dbReference>
<evidence type="ECO:0000256" key="1">
    <source>
        <dbReference type="ARBA" id="ARBA00004479"/>
    </source>
</evidence>
<dbReference type="SMART" id="SM00194">
    <property type="entry name" value="PTPc"/>
    <property type="match status" value="1"/>
</dbReference>
<feature type="domain" description="Fibronectin type-III" evidence="14">
    <location>
        <begin position="547"/>
        <end position="643"/>
    </location>
</feature>
<feature type="domain" description="Tyrosine-protein phosphatase" evidence="12">
    <location>
        <begin position="713"/>
        <end position="1015"/>
    </location>
</feature>
<keyword evidence="8" id="KW-0472">Membrane</keyword>
<dbReference type="InterPro" id="IPR000387">
    <property type="entry name" value="Tyr_Pase_dom"/>
</dbReference>
<feature type="domain" description="Fibronectin type-III" evidence="14">
    <location>
        <begin position="648"/>
        <end position="744"/>
    </location>
</feature>
<dbReference type="SUPFAM" id="SSF49265">
    <property type="entry name" value="Fibronectin type III"/>
    <property type="match status" value="4"/>
</dbReference>
<evidence type="ECO:0000256" key="5">
    <source>
        <dbReference type="ARBA" id="ARBA00022801"/>
    </source>
</evidence>
<keyword evidence="7" id="KW-1133">Transmembrane helix</keyword>
<proteinExistence type="predicted"/>
<dbReference type="PROSITE" id="PS50056">
    <property type="entry name" value="TYR_PHOSPHATASE_2"/>
    <property type="match status" value="1"/>
</dbReference>
<dbReference type="Pfam" id="PF00102">
    <property type="entry name" value="Y_phosphatase"/>
    <property type="match status" value="2"/>
</dbReference>
<organism evidence="15 16">
    <name type="scientific">Stylophora pistillata</name>
    <name type="common">Smooth cauliflower coral</name>
    <dbReference type="NCBI Taxonomy" id="50429"/>
    <lineage>
        <taxon>Eukaryota</taxon>
        <taxon>Metazoa</taxon>
        <taxon>Cnidaria</taxon>
        <taxon>Anthozoa</taxon>
        <taxon>Hexacorallia</taxon>
        <taxon>Scleractinia</taxon>
        <taxon>Astrocoeniina</taxon>
        <taxon>Pocilloporidae</taxon>
        <taxon>Stylophora</taxon>
    </lineage>
</organism>
<dbReference type="PANTHER" id="PTHR46957:SF6">
    <property type="entry name" value="PROTEIN-TYROSINE-PHOSPHATASE"/>
    <property type="match status" value="1"/>
</dbReference>
<keyword evidence="3" id="KW-0732">Signal</keyword>
<dbReference type="InterPro" id="IPR003595">
    <property type="entry name" value="Tyr_Pase_cat"/>
</dbReference>
<dbReference type="EMBL" id="LSMT01000591">
    <property type="protein sequence ID" value="PFX15954.1"/>
    <property type="molecule type" value="Genomic_DNA"/>
</dbReference>
<dbReference type="FunFam" id="2.60.120.260:FF:000016">
    <property type="entry name" value="Contactin-associated protein-like 4 isoform 1"/>
    <property type="match status" value="2"/>
</dbReference>
<evidence type="ECO:0000259" key="13">
    <source>
        <dbReference type="PROSITE" id="PS50056"/>
    </source>
</evidence>
<dbReference type="SMART" id="SM00404">
    <property type="entry name" value="PTPc_motif"/>
    <property type="match status" value="1"/>
</dbReference>
<dbReference type="InterPro" id="IPR000421">
    <property type="entry name" value="FA58C"/>
</dbReference>
<name>A0A2B4RC74_STYPI</name>
<dbReference type="PROSITE" id="PS50853">
    <property type="entry name" value="FN3"/>
    <property type="match status" value="5"/>
</dbReference>
<dbReference type="PANTHER" id="PTHR46957">
    <property type="entry name" value="CYTOKINE RECEPTOR"/>
    <property type="match status" value="1"/>
</dbReference>
<feature type="domain" description="Tyrosine specific protein phosphatases" evidence="13">
    <location>
        <begin position="945"/>
        <end position="1016"/>
    </location>
</feature>
<keyword evidence="10" id="KW-0325">Glycoprotein</keyword>
<dbReference type="Pfam" id="PF00754">
    <property type="entry name" value="F5_F8_type_C"/>
    <property type="match status" value="3"/>
</dbReference>
<dbReference type="SUPFAM" id="SSF52799">
    <property type="entry name" value="(Phosphotyrosine protein) phosphatases II"/>
    <property type="match status" value="2"/>
</dbReference>
<dbReference type="GO" id="GO:0004725">
    <property type="term" value="F:protein tyrosine phosphatase activity"/>
    <property type="evidence" value="ECO:0007669"/>
    <property type="project" value="InterPro"/>
</dbReference>
<evidence type="ECO:0000256" key="6">
    <source>
        <dbReference type="ARBA" id="ARBA00022912"/>
    </source>
</evidence>
<dbReference type="InterPro" id="IPR008979">
    <property type="entry name" value="Galactose-bd-like_sf"/>
</dbReference>
<dbReference type="InterPro" id="IPR003961">
    <property type="entry name" value="FN3_dom"/>
</dbReference>
<keyword evidence="9" id="KW-1015">Disulfide bond</keyword>
<dbReference type="Gene3D" id="3.90.190.10">
    <property type="entry name" value="Protein tyrosine phosphatase superfamily"/>
    <property type="match status" value="2"/>
</dbReference>
<dbReference type="Gene3D" id="2.60.120.260">
    <property type="entry name" value="Galactose-binding domain-like"/>
    <property type="match status" value="3"/>
</dbReference>
<dbReference type="InterPro" id="IPR050713">
    <property type="entry name" value="RTP_Phos/Ushers"/>
</dbReference>
<dbReference type="InterPro" id="IPR013783">
    <property type="entry name" value="Ig-like_fold"/>
</dbReference>
<evidence type="ECO:0000256" key="7">
    <source>
        <dbReference type="ARBA" id="ARBA00022989"/>
    </source>
</evidence>
<sequence>MGRETIPNNDITASTVQSVDTPAQNGRLNYTSGSSWCAGTSETNPYLQIDLQTLHIICAVSSQGNSQADQWVKNYTLQFSMNGTTWMDYKEGGQIKVLRGSNDRNSEVKHVVYGVLTRYLRFLPKTHQGAVCMRTEVFGEKKTPTCDMNAIGLANGGKIPDGSFTASSIFGDWVGYAAKNGRLNKDKAWAPETEDNDQDYLQIDLLYEYIICATAIQGNPTSNTQTKEWTTHYKIQLSLNDTTFDTYKESNNDKQKGQQGTCMRVYMSLKETIADPSSMQEVCTSMRKVCNGPCMLTIECLCLSGRASECGIQWSNSTPAKNGRLNYTSGSSWCAGASDANPFLQIDLQTLHIICAVSTQGNSKGDQWVKTYRLQLSTDGTNWADYMEGGQVKVLRGNDDRNSDMKHVVYRVLTRYVRFLPETHQGGVCMRTEVFGVKQKPIPSQPPTSLKLTANSSTSITASWQLPPLLARHGRHVKGFKLFYREMAFAGSFYLNITSGSTLRRLVAGLDMYTEYEFQVLAYTSDGDGPKSFVEVERTMEAAPSQPPSNFKVTATSSTSVTASWQLPPEDSRNGIIKGFKLFYKRKDSSGSGNILTINSESTLDKDVNGLDEYTEYDFRVLAFTSAGDGVNSSVVRKRTKEDVPSQPPNGFTLTATTSTSITASWQLPPADSRNGIITGFKLFYKKKGSLGSPNEQLIGNKATRTKEVTGLNKYTEYEFQILAFTSVGDGTRSAAVFKKTKEDAPSQPPSQFIVTVNSSTSITASWKLPLEHSRHGNIIGFKLYYKKNDSSSATSLTINNGNTSATRVNDLDKYTKYDFQVLAFTSAGDGPNSSVVFRTTMEDAPSAPTSLSFVDVPPNNLHGPKITLFWSKPAKPNGVIRSYTLFYSHDGDAPKENSGLDKDASSHTVDVLGGVTYQFHVRAVTIKPGPNGTINVTTQEYALLGFRQKIHARHQATGGPLLVHCSAGVGRTGTYIAIDAMLEGAEKIKTVFIQNYVQVMRRSRPHMVQKDVKYTATKDYDKTFKDGEKIVESIQTLTQTVTGLNPGTKYVFEIYGTSVCGKSISQTLSVETDMKAPEAPVPLNMTDVEISETAVDILLWPVEQKFGPISAYQVIVQKVVDGVEKLPDNYDSQLKAANDAKKDDVNFYIAAEIKNVPLLEKPWKFTVGDGEKTEIYVNEELEKGQNYIVYQRALTDTTKRYPQYWPSEGSAKYGEITVQLLSQETSSNITTRRFNVENAALSMRTSTLQHIHYTGWANKNSCPDPQEILNLMTAVQQSQQQSGNGVIVFQCR</sequence>
<evidence type="ECO:0000259" key="12">
    <source>
        <dbReference type="PROSITE" id="PS50055"/>
    </source>
</evidence>
<dbReference type="SUPFAM" id="SSF49785">
    <property type="entry name" value="Galactose-binding domain-like"/>
    <property type="match status" value="3"/>
</dbReference>
<feature type="domain" description="F5/8 type C" evidence="11">
    <location>
        <begin position="290"/>
        <end position="437"/>
    </location>
</feature>
<dbReference type="InterPro" id="IPR016130">
    <property type="entry name" value="Tyr_Pase_AS"/>
</dbReference>
<feature type="domain" description="Tyrosine-protein phosphatase" evidence="12">
    <location>
        <begin position="1109"/>
        <end position="1293"/>
    </location>
</feature>
<evidence type="ECO:0000256" key="10">
    <source>
        <dbReference type="ARBA" id="ARBA00023180"/>
    </source>
</evidence>
<keyword evidence="5" id="KW-0378">Hydrolase</keyword>
<keyword evidence="6" id="KW-0904">Protein phosphatase</keyword>
<accession>A0A2B4RC74</accession>
<dbReference type="PROSITE" id="PS00383">
    <property type="entry name" value="TYR_PHOSPHATASE_1"/>
    <property type="match status" value="1"/>
</dbReference>
<evidence type="ECO:0000256" key="9">
    <source>
        <dbReference type="ARBA" id="ARBA00023157"/>
    </source>
</evidence>
<dbReference type="CDD" id="cd00057">
    <property type="entry name" value="FA58C"/>
    <property type="match status" value="2"/>
</dbReference>
<dbReference type="FunFam" id="2.60.40.10:FF:000093">
    <property type="entry name" value="Down syndrome cell adhesion molecule, isoform B"/>
    <property type="match status" value="2"/>
</dbReference>
<evidence type="ECO:0000259" key="11">
    <source>
        <dbReference type="PROSITE" id="PS50022"/>
    </source>
</evidence>
<reference evidence="16" key="1">
    <citation type="journal article" date="2017" name="bioRxiv">
        <title>Comparative analysis of the genomes of Stylophora pistillata and Acropora digitifera provides evidence for extensive differences between species of corals.</title>
        <authorList>
            <person name="Voolstra C.R."/>
            <person name="Li Y."/>
            <person name="Liew Y.J."/>
            <person name="Baumgarten S."/>
            <person name="Zoccola D."/>
            <person name="Flot J.-F."/>
            <person name="Tambutte S."/>
            <person name="Allemand D."/>
            <person name="Aranda M."/>
        </authorList>
    </citation>
    <scope>NUCLEOTIDE SEQUENCE [LARGE SCALE GENOMIC DNA]</scope>
</reference>
<evidence type="ECO:0000313" key="15">
    <source>
        <dbReference type="EMBL" id="PFX15954.1"/>
    </source>
</evidence>
<dbReference type="PROSITE" id="PS01285">
    <property type="entry name" value="FA58C_1"/>
    <property type="match status" value="1"/>
</dbReference>
<dbReference type="InterPro" id="IPR029021">
    <property type="entry name" value="Prot-tyrosine_phosphatase-like"/>
</dbReference>
<keyword evidence="4" id="KW-0677">Repeat</keyword>
<evidence type="ECO:0000259" key="14">
    <source>
        <dbReference type="PROSITE" id="PS50853"/>
    </source>
</evidence>
<feature type="domain" description="F5/8 type C" evidence="11">
    <location>
        <begin position="1"/>
        <end position="140"/>
    </location>
</feature>
<feature type="domain" description="Fibronectin type-III" evidence="14">
    <location>
        <begin position="446"/>
        <end position="542"/>
    </location>
</feature>
<dbReference type="OrthoDB" id="5984600at2759"/>
<dbReference type="SMART" id="SM00060">
    <property type="entry name" value="FN3"/>
    <property type="match status" value="6"/>
</dbReference>